<feature type="transmembrane region" description="Helical" evidence="2">
    <location>
        <begin position="180"/>
        <end position="202"/>
    </location>
</feature>
<protein>
    <submittedName>
        <fullName evidence="4">Delta fatty acid desaturase</fullName>
    </submittedName>
</protein>
<feature type="transmembrane region" description="Helical" evidence="2">
    <location>
        <begin position="214"/>
        <end position="232"/>
    </location>
</feature>
<keyword evidence="2" id="KW-1133">Transmembrane helix</keyword>
<proteinExistence type="predicted"/>
<sequence>MTTTAPPPTAAPATGTAPRPSTHARGNLQTRDYFELSEKVKAAGLMGRDVGTYMVRTALLVLALAGAVTLLLTLGQTWWQLAVAVLFGILFTQAAFLGHDAAHQQVFASGKRNQWFSRVLGALVVGLSISWWNRKHNKHHAHPNTIGRDGDISGGVLVFVPEEAAERTGFMGWLSRHQGWMFFPMLSLFAFVLHYEAISSVLTEKKLKHRRLEGALLAVRLIGFPVLVFSVLGLGMGLAFLAVQFAVFGIYMGGSFAPNHKGMPLIPKDLEVDFLRRQVLTSRNITGGRAMNWAMGGLDLQIEHHLFPRMPSGHLRKVRPIVKKFCAERGITYTETNLISSYSIIVRYLNQVGLAHADPMECPLVTQLRPR</sequence>
<dbReference type="PANTHER" id="PTHR19353:SF19">
    <property type="entry name" value="DELTA(5) FATTY ACID DESATURASE C-RELATED"/>
    <property type="match status" value="1"/>
</dbReference>
<keyword evidence="5" id="KW-1185">Reference proteome</keyword>
<dbReference type="PANTHER" id="PTHR19353">
    <property type="entry name" value="FATTY ACID DESATURASE 2"/>
    <property type="match status" value="1"/>
</dbReference>
<dbReference type="InterPro" id="IPR012171">
    <property type="entry name" value="Fatty_acid_desaturase"/>
</dbReference>
<dbReference type="Pfam" id="PF00487">
    <property type="entry name" value="FA_desaturase"/>
    <property type="match status" value="1"/>
</dbReference>
<dbReference type="EMBL" id="AORC01000025">
    <property type="protein sequence ID" value="EYT47736.1"/>
    <property type="molecule type" value="Genomic_DNA"/>
</dbReference>
<accession>A0A022KPW4</accession>
<organism evidence="4 5">
    <name type="scientific">Brachybacterium muris UCD-AY4</name>
    <dbReference type="NCBI Taxonomy" id="1249481"/>
    <lineage>
        <taxon>Bacteria</taxon>
        <taxon>Bacillati</taxon>
        <taxon>Actinomycetota</taxon>
        <taxon>Actinomycetes</taxon>
        <taxon>Micrococcales</taxon>
        <taxon>Dermabacteraceae</taxon>
        <taxon>Brachybacterium</taxon>
    </lineage>
</organism>
<evidence type="ECO:0000256" key="2">
    <source>
        <dbReference type="SAM" id="Phobius"/>
    </source>
</evidence>
<dbReference type="GO" id="GO:0008610">
    <property type="term" value="P:lipid biosynthetic process"/>
    <property type="evidence" value="ECO:0007669"/>
    <property type="project" value="UniProtKB-ARBA"/>
</dbReference>
<gene>
    <name evidence="4" type="ORF">D641_0114650</name>
</gene>
<dbReference type="GO" id="GO:0016020">
    <property type="term" value="C:membrane"/>
    <property type="evidence" value="ECO:0007669"/>
    <property type="project" value="TreeGrafter"/>
</dbReference>
<evidence type="ECO:0000256" key="1">
    <source>
        <dbReference type="SAM" id="MobiDB-lite"/>
    </source>
</evidence>
<keyword evidence="2" id="KW-0812">Transmembrane</keyword>
<keyword evidence="2" id="KW-0472">Membrane</keyword>
<evidence type="ECO:0000259" key="3">
    <source>
        <dbReference type="Pfam" id="PF00487"/>
    </source>
</evidence>
<feature type="transmembrane region" description="Helical" evidence="2">
    <location>
        <begin position="78"/>
        <end position="103"/>
    </location>
</feature>
<feature type="domain" description="Fatty acid desaturase" evidence="3">
    <location>
        <begin position="77"/>
        <end position="336"/>
    </location>
</feature>
<evidence type="ECO:0000313" key="4">
    <source>
        <dbReference type="EMBL" id="EYT47736.1"/>
    </source>
</evidence>
<dbReference type="RefSeq" id="WP_017824250.1">
    <property type="nucleotide sequence ID" value="NZ_AORC01000025.1"/>
</dbReference>
<dbReference type="CDD" id="cd03506">
    <property type="entry name" value="Delta6-FADS-like"/>
    <property type="match status" value="1"/>
</dbReference>
<feature type="transmembrane region" description="Helical" evidence="2">
    <location>
        <begin position="115"/>
        <end position="132"/>
    </location>
</feature>
<dbReference type="PIRSF" id="PIRSF015921">
    <property type="entry name" value="FA_sphinglp_des"/>
    <property type="match status" value="1"/>
</dbReference>
<dbReference type="GO" id="GO:0016717">
    <property type="term" value="F:oxidoreductase activity, acting on paired donors, with oxidation of a pair of donors resulting in the reduction of molecular oxygen to two molecules of water"/>
    <property type="evidence" value="ECO:0007669"/>
    <property type="project" value="TreeGrafter"/>
</dbReference>
<dbReference type="STRING" id="1249481.D641_0114650"/>
<feature type="region of interest" description="Disordered" evidence="1">
    <location>
        <begin position="1"/>
        <end position="25"/>
    </location>
</feature>
<dbReference type="OrthoDB" id="104711at2"/>
<dbReference type="HOGENOM" id="CLU_016265_1_0_11"/>
<feature type="transmembrane region" description="Helical" evidence="2">
    <location>
        <begin position="53"/>
        <end position="72"/>
    </location>
</feature>
<reference evidence="4 5" key="1">
    <citation type="journal article" date="2013" name="Genome Announc.">
        <title>Draft genome sequence of an Actinobacterium, Brachybacterium muris strain UCD-AY4.</title>
        <authorList>
            <person name="Lo J.R."/>
            <person name="Lang J.M."/>
            <person name="Darling A.E."/>
            <person name="Eisen J.A."/>
            <person name="Coil D.A."/>
        </authorList>
    </citation>
    <scope>NUCLEOTIDE SEQUENCE [LARGE SCALE GENOMIC DNA]</scope>
    <source>
        <strain evidence="4 5">UCD-AY4</strain>
    </source>
</reference>
<dbReference type="Proteomes" id="UP000019754">
    <property type="component" value="Unassembled WGS sequence"/>
</dbReference>
<feature type="compositionally biased region" description="Pro residues" evidence="1">
    <location>
        <begin position="1"/>
        <end position="10"/>
    </location>
</feature>
<comment type="caution">
    <text evidence="4">The sequence shown here is derived from an EMBL/GenBank/DDBJ whole genome shotgun (WGS) entry which is preliminary data.</text>
</comment>
<dbReference type="AlphaFoldDB" id="A0A022KPW4"/>
<evidence type="ECO:0000313" key="5">
    <source>
        <dbReference type="Proteomes" id="UP000019754"/>
    </source>
</evidence>
<dbReference type="InterPro" id="IPR005804">
    <property type="entry name" value="FA_desaturase_dom"/>
</dbReference>
<name>A0A022KPW4_9MICO</name>